<dbReference type="PROSITE" id="PS50995">
    <property type="entry name" value="HTH_MARR_2"/>
    <property type="match status" value="1"/>
</dbReference>
<sequence length="153" mass="17052">METAPSRLRGKASWLINKTSLHAHRLITEGLSPIDARGYHFAILAALEEYGPASQASLSQRCGIDRSDTVAMVNELAEQKLVVRAPDPDDRRRNVITMTPEGRRRLDQLDAVLGEVQRDLLAPLSPADRERLVDLLGRVLDHHTRSTDRRDGG</sequence>
<comment type="caution">
    <text evidence="2">The sequence shown here is derived from an EMBL/GenBank/DDBJ whole genome shotgun (WGS) entry which is preliminary data.</text>
</comment>
<gene>
    <name evidence="2" type="ORF">ACFSJ0_28500</name>
</gene>
<accession>A0ABW4GF78</accession>
<dbReference type="EMBL" id="JBHUCM010000023">
    <property type="protein sequence ID" value="MFD1541029.1"/>
    <property type="molecule type" value="Genomic_DNA"/>
</dbReference>
<proteinExistence type="predicted"/>
<evidence type="ECO:0000313" key="2">
    <source>
        <dbReference type="EMBL" id="MFD1541029.1"/>
    </source>
</evidence>
<protein>
    <submittedName>
        <fullName evidence="2">MarR family winged helix-turn-helix transcriptional regulator</fullName>
    </submittedName>
</protein>
<feature type="domain" description="HTH marR-type" evidence="1">
    <location>
        <begin position="1"/>
        <end position="141"/>
    </location>
</feature>
<organism evidence="2 3">
    <name type="scientific">Nonomuraea guangzhouensis</name>
    <dbReference type="NCBI Taxonomy" id="1291555"/>
    <lineage>
        <taxon>Bacteria</taxon>
        <taxon>Bacillati</taxon>
        <taxon>Actinomycetota</taxon>
        <taxon>Actinomycetes</taxon>
        <taxon>Streptosporangiales</taxon>
        <taxon>Streptosporangiaceae</taxon>
        <taxon>Nonomuraea</taxon>
    </lineage>
</organism>
<dbReference type="RefSeq" id="WP_219529635.1">
    <property type="nucleotide sequence ID" value="NZ_JAHKRM010000007.1"/>
</dbReference>
<evidence type="ECO:0000259" key="1">
    <source>
        <dbReference type="PROSITE" id="PS50995"/>
    </source>
</evidence>
<keyword evidence="3" id="KW-1185">Reference proteome</keyword>
<dbReference type="PANTHER" id="PTHR33164:SF43">
    <property type="entry name" value="HTH-TYPE TRANSCRIPTIONAL REPRESSOR YETL"/>
    <property type="match status" value="1"/>
</dbReference>
<dbReference type="PANTHER" id="PTHR33164">
    <property type="entry name" value="TRANSCRIPTIONAL REGULATOR, MARR FAMILY"/>
    <property type="match status" value="1"/>
</dbReference>
<dbReference type="InterPro" id="IPR000835">
    <property type="entry name" value="HTH_MarR-typ"/>
</dbReference>
<reference evidence="3" key="1">
    <citation type="journal article" date="2019" name="Int. J. Syst. Evol. Microbiol.">
        <title>The Global Catalogue of Microorganisms (GCM) 10K type strain sequencing project: providing services to taxonomists for standard genome sequencing and annotation.</title>
        <authorList>
            <consortium name="The Broad Institute Genomics Platform"/>
            <consortium name="The Broad Institute Genome Sequencing Center for Infectious Disease"/>
            <person name="Wu L."/>
            <person name="Ma J."/>
        </authorList>
    </citation>
    <scope>NUCLEOTIDE SEQUENCE [LARGE SCALE GENOMIC DNA]</scope>
    <source>
        <strain evidence="3">CGMCC 1.15399</strain>
    </source>
</reference>
<name>A0ABW4GF78_9ACTN</name>
<dbReference type="SMART" id="SM00347">
    <property type="entry name" value="HTH_MARR"/>
    <property type="match status" value="1"/>
</dbReference>
<dbReference type="InterPro" id="IPR039422">
    <property type="entry name" value="MarR/SlyA-like"/>
</dbReference>
<dbReference type="Pfam" id="PF12802">
    <property type="entry name" value="MarR_2"/>
    <property type="match status" value="1"/>
</dbReference>
<dbReference type="Proteomes" id="UP001597097">
    <property type="component" value="Unassembled WGS sequence"/>
</dbReference>
<evidence type="ECO:0000313" key="3">
    <source>
        <dbReference type="Proteomes" id="UP001597097"/>
    </source>
</evidence>